<organism evidence="1 2">
    <name type="scientific">Hypsizygus marmoreus</name>
    <name type="common">White beech mushroom</name>
    <name type="synonym">Agaricus marmoreus</name>
    <dbReference type="NCBI Taxonomy" id="39966"/>
    <lineage>
        <taxon>Eukaryota</taxon>
        <taxon>Fungi</taxon>
        <taxon>Dikarya</taxon>
        <taxon>Basidiomycota</taxon>
        <taxon>Agaricomycotina</taxon>
        <taxon>Agaricomycetes</taxon>
        <taxon>Agaricomycetidae</taxon>
        <taxon>Agaricales</taxon>
        <taxon>Tricholomatineae</taxon>
        <taxon>Lyophyllaceae</taxon>
        <taxon>Hypsizygus</taxon>
    </lineage>
</organism>
<dbReference type="OrthoDB" id="3069827at2759"/>
<keyword evidence="2" id="KW-1185">Reference proteome</keyword>
<proteinExistence type="predicted"/>
<dbReference type="InParanoid" id="A0A369K0Y7"/>
<dbReference type="EMBL" id="LUEZ02000040">
    <property type="protein sequence ID" value="RDB26255.1"/>
    <property type="molecule type" value="Genomic_DNA"/>
</dbReference>
<name>A0A369K0Y7_HYPMA</name>
<evidence type="ECO:0000313" key="2">
    <source>
        <dbReference type="Proteomes" id="UP000076154"/>
    </source>
</evidence>
<reference evidence="1" key="1">
    <citation type="submission" date="2018-04" db="EMBL/GenBank/DDBJ databases">
        <title>Whole genome sequencing of Hypsizygus marmoreus.</title>
        <authorList>
            <person name="Choi I.-G."/>
            <person name="Min B."/>
            <person name="Kim J.-G."/>
            <person name="Kim S."/>
            <person name="Oh Y.-L."/>
            <person name="Kong W.-S."/>
            <person name="Park H."/>
            <person name="Jeong J."/>
            <person name="Song E.-S."/>
        </authorList>
    </citation>
    <scope>NUCLEOTIDE SEQUENCE [LARGE SCALE GENOMIC DNA]</scope>
    <source>
        <strain evidence="1">51987-8</strain>
    </source>
</reference>
<dbReference type="Proteomes" id="UP000076154">
    <property type="component" value="Unassembled WGS sequence"/>
</dbReference>
<sequence>MSDELPHEMQIVTPPGTFSTWAESLLHIGYCFVDYGGFIGYDPYIQRVHKFTSPNGNASVVIVESRKTSILQAMFNFGLTSEMTLLDTSRLYCFYPKLLNENLTISAFRQPRPTTVNWWISRSVTHYDNTAHWTKACRSACLAIWRHTDGFQGIGEFAWGGIDNDKDIDGNMGDSSYLRSLRLKWRIGIHCANDRCPYNSHFYGTLSEIRDN</sequence>
<protein>
    <submittedName>
        <fullName evidence="1">Uncharacterized protein</fullName>
    </submittedName>
</protein>
<accession>A0A369K0Y7</accession>
<comment type="caution">
    <text evidence="1">The sequence shown here is derived from an EMBL/GenBank/DDBJ whole genome shotgun (WGS) entry which is preliminary data.</text>
</comment>
<gene>
    <name evidence="1" type="ORF">Hypma_006074</name>
</gene>
<dbReference type="AlphaFoldDB" id="A0A369K0Y7"/>
<evidence type="ECO:0000313" key="1">
    <source>
        <dbReference type="EMBL" id="RDB26255.1"/>
    </source>
</evidence>